<keyword evidence="1" id="KW-0175">Coiled coil</keyword>
<evidence type="ECO:0000313" key="2">
    <source>
        <dbReference type="EMBL" id="KAG6644641.1"/>
    </source>
</evidence>
<feature type="coiled-coil region" evidence="1">
    <location>
        <begin position="131"/>
        <end position="158"/>
    </location>
</feature>
<proteinExistence type="predicted"/>
<accession>A0A8T1PT71</accession>
<dbReference type="PANTHER" id="PTHR37614">
    <property type="entry name" value="OS02G0121400 PROTEIN"/>
    <property type="match status" value="1"/>
</dbReference>
<dbReference type="Proteomes" id="UP000811609">
    <property type="component" value="Chromosome 8"/>
</dbReference>
<reference evidence="2" key="1">
    <citation type="submission" date="2020-12" db="EMBL/GenBank/DDBJ databases">
        <title>WGS assembly of Carya illinoinensis cv. Pawnee.</title>
        <authorList>
            <person name="Platts A."/>
            <person name="Shu S."/>
            <person name="Wright S."/>
            <person name="Barry K."/>
            <person name="Edger P."/>
            <person name="Pires J.C."/>
            <person name="Schmutz J."/>
        </authorList>
    </citation>
    <scope>NUCLEOTIDE SEQUENCE</scope>
    <source>
        <tissue evidence="2">Leaf</tissue>
    </source>
</reference>
<dbReference type="AlphaFoldDB" id="A0A8T1PT71"/>
<keyword evidence="3" id="KW-1185">Reference proteome</keyword>
<sequence length="275" mass="31362">MMQREEAPLDQFTADEIEAADILLHLPQLFFESKSRLRFPSWGARRKRSLGLQIQSFLCFGLALSPESPPSEFRRETEIGAVVPKCQKKGQPAVKTEASSPVTPLAFMPSSESEEKPEQSLKRKLAPKRKREDWLEIIDELNRHRDSLNEEIEYLRLHCTQLRASNLEMKAKLSLEPFSKTVDSLGTENQDKDRTVRMHSTLSSSRELDLVNNNVDPSPPLPDLNLSAEDTFAIDTSGPFDLNPINGNFSFSRVVAAQARQRRMQIYRAKKLHCR</sequence>
<organism evidence="2 3">
    <name type="scientific">Carya illinoinensis</name>
    <name type="common">Pecan</name>
    <dbReference type="NCBI Taxonomy" id="32201"/>
    <lineage>
        <taxon>Eukaryota</taxon>
        <taxon>Viridiplantae</taxon>
        <taxon>Streptophyta</taxon>
        <taxon>Embryophyta</taxon>
        <taxon>Tracheophyta</taxon>
        <taxon>Spermatophyta</taxon>
        <taxon>Magnoliopsida</taxon>
        <taxon>eudicotyledons</taxon>
        <taxon>Gunneridae</taxon>
        <taxon>Pentapetalae</taxon>
        <taxon>rosids</taxon>
        <taxon>fabids</taxon>
        <taxon>Fagales</taxon>
        <taxon>Juglandaceae</taxon>
        <taxon>Carya</taxon>
    </lineage>
</organism>
<gene>
    <name evidence="2" type="ORF">CIPAW_08G066600</name>
</gene>
<dbReference type="PANTHER" id="PTHR37614:SF2">
    <property type="entry name" value="OS02G0121400 PROTEIN"/>
    <property type="match status" value="1"/>
</dbReference>
<name>A0A8T1PT71_CARIL</name>
<comment type="caution">
    <text evidence="2">The sequence shown here is derived from an EMBL/GenBank/DDBJ whole genome shotgun (WGS) entry which is preliminary data.</text>
</comment>
<dbReference type="EMBL" id="CM031816">
    <property type="protein sequence ID" value="KAG6644641.1"/>
    <property type="molecule type" value="Genomic_DNA"/>
</dbReference>
<protein>
    <submittedName>
        <fullName evidence="2">Uncharacterized protein</fullName>
    </submittedName>
</protein>
<evidence type="ECO:0000313" key="3">
    <source>
        <dbReference type="Proteomes" id="UP000811609"/>
    </source>
</evidence>
<evidence type="ECO:0000256" key="1">
    <source>
        <dbReference type="SAM" id="Coils"/>
    </source>
</evidence>